<feature type="transmembrane region" description="Helical" evidence="1">
    <location>
        <begin position="37"/>
        <end position="56"/>
    </location>
</feature>
<evidence type="ECO:0000313" key="2">
    <source>
        <dbReference type="EMBL" id="MBG6086754.1"/>
    </source>
</evidence>
<evidence type="ECO:0008006" key="4">
    <source>
        <dbReference type="Google" id="ProtNLM"/>
    </source>
</evidence>
<keyword evidence="1" id="KW-0472">Membrane</keyword>
<comment type="caution">
    <text evidence="2">The sequence shown here is derived from an EMBL/GenBank/DDBJ whole genome shotgun (WGS) entry which is preliminary data.</text>
</comment>
<organism evidence="2 3">
    <name type="scientific">Actinomadura viridis</name>
    <dbReference type="NCBI Taxonomy" id="58110"/>
    <lineage>
        <taxon>Bacteria</taxon>
        <taxon>Bacillati</taxon>
        <taxon>Actinomycetota</taxon>
        <taxon>Actinomycetes</taxon>
        <taxon>Streptosporangiales</taxon>
        <taxon>Thermomonosporaceae</taxon>
        <taxon>Actinomadura</taxon>
    </lineage>
</organism>
<accession>A0A931DDB0</accession>
<dbReference type="Proteomes" id="UP000614047">
    <property type="component" value="Unassembled WGS sequence"/>
</dbReference>
<dbReference type="RefSeq" id="WP_197009703.1">
    <property type="nucleotide sequence ID" value="NZ_BAABES010000007.1"/>
</dbReference>
<dbReference type="AlphaFoldDB" id="A0A931DDB0"/>
<name>A0A931DDB0_9ACTN</name>
<gene>
    <name evidence="2" type="ORF">IW256_000867</name>
</gene>
<keyword evidence="1" id="KW-0812">Transmembrane</keyword>
<evidence type="ECO:0000313" key="3">
    <source>
        <dbReference type="Proteomes" id="UP000614047"/>
    </source>
</evidence>
<keyword evidence="3" id="KW-1185">Reference proteome</keyword>
<dbReference type="SUPFAM" id="SSF57850">
    <property type="entry name" value="RING/U-box"/>
    <property type="match status" value="1"/>
</dbReference>
<sequence>MSCEHLICARCSGPVVEGRCPTCRDARDEVHGRGPSIPPALVLAGLVALLFVALVLQRLH</sequence>
<protein>
    <recommendedName>
        <fullName evidence="4">RING-type domain-containing protein</fullName>
    </recommendedName>
</protein>
<keyword evidence="1" id="KW-1133">Transmembrane helix</keyword>
<dbReference type="EMBL" id="JADOUA010000001">
    <property type="protein sequence ID" value="MBG6086754.1"/>
    <property type="molecule type" value="Genomic_DNA"/>
</dbReference>
<evidence type="ECO:0000256" key="1">
    <source>
        <dbReference type="SAM" id="Phobius"/>
    </source>
</evidence>
<proteinExistence type="predicted"/>
<reference evidence="2" key="1">
    <citation type="submission" date="2020-11" db="EMBL/GenBank/DDBJ databases">
        <title>Sequencing the genomes of 1000 actinobacteria strains.</title>
        <authorList>
            <person name="Klenk H.-P."/>
        </authorList>
    </citation>
    <scope>NUCLEOTIDE SEQUENCE</scope>
    <source>
        <strain evidence="2">DSM 43175</strain>
    </source>
</reference>